<accession>A0AAV7P8S0</accession>
<protein>
    <submittedName>
        <fullName evidence="1">Uncharacterized protein</fullName>
    </submittedName>
</protein>
<comment type="caution">
    <text evidence="1">The sequence shown here is derived from an EMBL/GenBank/DDBJ whole genome shotgun (WGS) entry which is preliminary data.</text>
</comment>
<gene>
    <name evidence="1" type="ORF">NDU88_000617</name>
</gene>
<evidence type="ECO:0000313" key="1">
    <source>
        <dbReference type="EMBL" id="KAJ1122113.1"/>
    </source>
</evidence>
<name>A0AAV7P8S0_PLEWA</name>
<organism evidence="1 2">
    <name type="scientific">Pleurodeles waltl</name>
    <name type="common">Iberian ribbed newt</name>
    <dbReference type="NCBI Taxonomy" id="8319"/>
    <lineage>
        <taxon>Eukaryota</taxon>
        <taxon>Metazoa</taxon>
        <taxon>Chordata</taxon>
        <taxon>Craniata</taxon>
        <taxon>Vertebrata</taxon>
        <taxon>Euteleostomi</taxon>
        <taxon>Amphibia</taxon>
        <taxon>Batrachia</taxon>
        <taxon>Caudata</taxon>
        <taxon>Salamandroidea</taxon>
        <taxon>Salamandridae</taxon>
        <taxon>Pleurodelinae</taxon>
        <taxon>Pleurodeles</taxon>
    </lineage>
</organism>
<dbReference type="AlphaFoldDB" id="A0AAV7P8S0"/>
<keyword evidence="2" id="KW-1185">Reference proteome</keyword>
<reference evidence="1" key="1">
    <citation type="journal article" date="2022" name="bioRxiv">
        <title>Sequencing and chromosome-scale assembly of the giantPleurodeles waltlgenome.</title>
        <authorList>
            <person name="Brown T."/>
            <person name="Elewa A."/>
            <person name="Iarovenko S."/>
            <person name="Subramanian E."/>
            <person name="Araus A.J."/>
            <person name="Petzold A."/>
            <person name="Susuki M."/>
            <person name="Suzuki K.-i.T."/>
            <person name="Hayashi T."/>
            <person name="Toyoda A."/>
            <person name="Oliveira C."/>
            <person name="Osipova E."/>
            <person name="Leigh N.D."/>
            <person name="Simon A."/>
            <person name="Yun M.H."/>
        </authorList>
    </citation>
    <scope>NUCLEOTIDE SEQUENCE</scope>
    <source>
        <strain evidence="1">20211129_DDA</strain>
        <tissue evidence="1">Liver</tissue>
    </source>
</reference>
<dbReference type="Proteomes" id="UP001066276">
    <property type="component" value="Chromosome 7"/>
</dbReference>
<evidence type="ECO:0000313" key="2">
    <source>
        <dbReference type="Proteomes" id="UP001066276"/>
    </source>
</evidence>
<proteinExistence type="predicted"/>
<sequence>MSAPLCGLSALSLWSYQGPPGTLNILSLITSGALRRSQHLESDHISASVRSQRLEFFSSQSPAHLNLWDQVHKEQRQRSECKRAPGAGDWEYASGYKKLKLNKESLPGRVRLVTSQDEPTQTADQPCEELGELNDLLQQRACALRE</sequence>
<dbReference type="EMBL" id="JANPWB010000011">
    <property type="protein sequence ID" value="KAJ1122113.1"/>
    <property type="molecule type" value="Genomic_DNA"/>
</dbReference>